<dbReference type="EMBL" id="JBHSQJ010000010">
    <property type="protein sequence ID" value="MFC5906239.1"/>
    <property type="molecule type" value="Genomic_DNA"/>
</dbReference>
<name>A0ABW1FUT9_9ACTN</name>
<proteinExistence type="predicted"/>
<dbReference type="GO" id="GO:0004497">
    <property type="term" value="F:monooxygenase activity"/>
    <property type="evidence" value="ECO:0007669"/>
    <property type="project" value="UniProtKB-KW"/>
</dbReference>
<feature type="domain" description="ABM" evidence="1">
    <location>
        <begin position="3"/>
        <end position="89"/>
    </location>
</feature>
<evidence type="ECO:0000259" key="1">
    <source>
        <dbReference type="PROSITE" id="PS51725"/>
    </source>
</evidence>
<dbReference type="InterPro" id="IPR011008">
    <property type="entry name" value="Dimeric_a/b-barrel"/>
</dbReference>
<evidence type="ECO:0000313" key="3">
    <source>
        <dbReference type="Proteomes" id="UP001596174"/>
    </source>
</evidence>
<evidence type="ECO:0000313" key="2">
    <source>
        <dbReference type="EMBL" id="MFC5906239.1"/>
    </source>
</evidence>
<keyword evidence="2" id="KW-0560">Oxidoreductase</keyword>
<gene>
    <name evidence="2" type="ORF">ACFP3V_03245</name>
</gene>
<keyword evidence="2" id="KW-0503">Monooxygenase</keyword>
<comment type="caution">
    <text evidence="2">The sequence shown here is derived from an EMBL/GenBank/DDBJ whole genome shotgun (WGS) entry which is preliminary data.</text>
</comment>
<dbReference type="Gene3D" id="3.30.70.100">
    <property type="match status" value="1"/>
</dbReference>
<dbReference type="RefSeq" id="WP_380579456.1">
    <property type="nucleotide sequence ID" value="NZ_JBHSQJ010000010.1"/>
</dbReference>
<reference evidence="3" key="1">
    <citation type="journal article" date="2019" name="Int. J. Syst. Evol. Microbiol.">
        <title>The Global Catalogue of Microorganisms (GCM) 10K type strain sequencing project: providing services to taxonomists for standard genome sequencing and annotation.</title>
        <authorList>
            <consortium name="The Broad Institute Genomics Platform"/>
            <consortium name="The Broad Institute Genome Sequencing Center for Infectious Disease"/>
            <person name="Wu L."/>
            <person name="Ma J."/>
        </authorList>
    </citation>
    <scope>NUCLEOTIDE SEQUENCE [LARGE SCALE GENOMIC DNA]</scope>
    <source>
        <strain evidence="3">JCM 4816</strain>
    </source>
</reference>
<sequence>MSVVVTAVVHPKPGRLQEALDTYARYIDAVHAEPGCELYALHATEDSIVVIEKWASRADLDAHATGAVLAKLGPELDALRERPADVTVLTPRPAGADPAKGAL</sequence>
<accession>A0ABW1FUT9</accession>
<protein>
    <submittedName>
        <fullName evidence="2">Quinol monooxygenase</fullName>
        <ecNumber evidence="2">1.-.-.-</ecNumber>
    </submittedName>
</protein>
<dbReference type="EC" id="1.-.-.-" evidence="2"/>
<dbReference type="PROSITE" id="PS51725">
    <property type="entry name" value="ABM"/>
    <property type="match status" value="1"/>
</dbReference>
<keyword evidence="3" id="KW-1185">Reference proteome</keyword>
<dbReference type="Proteomes" id="UP001596174">
    <property type="component" value="Unassembled WGS sequence"/>
</dbReference>
<dbReference type="InterPro" id="IPR007138">
    <property type="entry name" value="ABM_dom"/>
</dbReference>
<organism evidence="2 3">
    <name type="scientific">Streptacidiphilus monticola</name>
    <dbReference type="NCBI Taxonomy" id="2161674"/>
    <lineage>
        <taxon>Bacteria</taxon>
        <taxon>Bacillati</taxon>
        <taxon>Actinomycetota</taxon>
        <taxon>Actinomycetes</taxon>
        <taxon>Kitasatosporales</taxon>
        <taxon>Streptomycetaceae</taxon>
        <taxon>Streptacidiphilus</taxon>
    </lineage>
</organism>
<dbReference type="Pfam" id="PF03992">
    <property type="entry name" value="ABM"/>
    <property type="match status" value="1"/>
</dbReference>
<dbReference type="SUPFAM" id="SSF54909">
    <property type="entry name" value="Dimeric alpha+beta barrel"/>
    <property type="match status" value="1"/>
</dbReference>